<reference evidence="3 5" key="1">
    <citation type="submission" date="2020-11" db="EMBL/GenBank/DDBJ databases">
        <title>Insectihabitans protaetiae gen. nov. sp. nov. and Insectihabitans allomyrinae sp. nov., isolated from larvae of Protaetia brevitarsis seulensis and Allomyrina dichotoma, respectively.</title>
        <authorList>
            <person name="Lee S.D."/>
            <person name="Byeon Y.-S."/>
            <person name="Kim S.-M."/>
            <person name="Yang H.L."/>
            <person name="Kim I.S."/>
        </authorList>
    </citation>
    <scope>NUCLEOTIDE SEQUENCE</scope>
    <source>
        <strain evidence="3">CWB-B4</strain>
        <strain evidence="2 5">CWB-B43</strain>
    </source>
</reference>
<accession>A0A9D7AGI9</accession>
<gene>
    <name evidence="3" type="ORF">I2492_04420</name>
    <name evidence="2" type="ORF">I2493_04420</name>
</gene>
<sequence>MDNIRNRAWRLSQNKRKKHQGGRAKDDYRGEKNWKMLYTRHDKLARSVQLGIEYPRISNSQRTLKAMEEA</sequence>
<evidence type="ECO:0000313" key="5">
    <source>
        <dbReference type="Proteomes" id="UP001296969"/>
    </source>
</evidence>
<dbReference type="Proteomes" id="UP000807542">
    <property type="component" value="Unassembled WGS sequence"/>
</dbReference>
<protein>
    <submittedName>
        <fullName evidence="3">Uncharacterized protein</fullName>
    </submittedName>
</protein>
<feature type="region of interest" description="Disordered" evidence="1">
    <location>
        <begin position="1"/>
        <end position="27"/>
    </location>
</feature>
<comment type="caution">
    <text evidence="3">The sequence shown here is derived from an EMBL/GenBank/DDBJ whole genome shotgun (WGS) entry which is preliminary data.</text>
</comment>
<dbReference type="EMBL" id="JADRCQ010000001">
    <property type="protein sequence ID" value="MBK5072260.1"/>
    <property type="molecule type" value="Genomic_DNA"/>
</dbReference>
<dbReference type="RefSeq" id="WP_140918237.1">
    <property type="nucleotide sequence ID" value="NZ_JABMLK010000002.1"/>
</dbReference>
<evidence type="ECO:0000313" key="2">
    <source>
        <dbReference type="EMBL" id="MBK5072260.1"/>
    </source>
</evidence>
<evidence type="ECO:0000313" key="3">
    <source>
        <dbReference type="EMBL" id="MBK5175569.1"/>
    </source>
</evidence>
<proteinExistence type="predicted"/>
<dbReference type="AlphaFoldDB" id="A0A9D7AGI9"/>
<dbReference type="OrthoDB" id="8612200at2"/>
<dbReference type="Proteomes" id="UP001296969">
    <property type="component" value="Unassembled WGS sequence"/>
</dbReference>
<name>A0A9D7AGI9_9GAMM</name>
<keyword evidence="5" id="KW-1185">Reference proteome</keyword>
<evidence type="ECO:0000256" key="1">
    <source>
        <dbReference type="SAM" id="MobiDB-lite"/>
    </source>
</evidence>
<organism evidence="3 4">
    <name type="scientific">Limnobaculum xujianqingii</name>
    <dbReference type="NCBI Taxonomy" id="2738837"/>
    <lineage>
        <taxon>Bacteria</taxon>
        <taxon>Pseudomonadati</taxon>
        <taxon>Pseudomonadota</taxon>
        <taxon>Gammaproteobacteria</taxon>
        <taxon>Enterobacterales</taxon>
        <taxon>Budviciaceae</taxon>
        <taxon>Limnobaculum</taxon>
    </lineage>
</organism>
<feature type="compositionally biased region" description="Basic residues" evidence="1">
    <location>
        <begin position="13"/>
        <end position="22"/>
    </location>
</feature>
<evidence type="ECO:0000313" key="4">
    <source>
        <dbReference type="Proteomes" id="UP000807542"/>
    </source>
</evidence>
<dbReference type="EMBL" id="JADRCP010000001">
    <property type="protein sequence ID" value="MBK5175569.1"/>
    <property type="molecule type" value="Genomic_DNA"/>
</dbReference>